<proteinExistence type="predicted"/>
<evidence type="ECO:0008006" key="4">
    <source>
        <dbReference type="Google" id="ProtNLM"/>
    </source>
</evidence>
<keyword evidence="1" id="KW-0472">Membrane</keyword>
<feature type="transmembrane region" description="Helical" evidence="1">
    <location>
        <begin position="227"/>
        <end position="244"/>
    </location>
</feature>
<feature type="transmembrane region" description="Helical" evidence="1">
    <location>
        <begin position="129"/>
        <end position="151"/>
    </location>
</feature>
<gene>
    <name evidence="2" type="ORF">Q766_16355</name>
</gene>
<feature type="transmembrane region" description="Helical" evidence="1">
    <location>
        <begin position="80"/>
        <end position="99"/>
    </location>
</feature>
<name>A0A0A2MJP4_9FLAO</name>
<comment type="caution">
    <text evidence="2">The sequence shown here is derived from an EMBL/GenBank/DDBJ whole genome shotgun (WGS) entry which is preliminary data.</text>
</comment>
<protein>
    <recommendedName>
        <fullName evidence="4">HTTM domain-containing protein</fullName>
    </recommendedName>
</protein>
<dbReference type="STRING" id="1121898.GCA_000422725_03747"/>
<dbReference type="EMBL" id="JRLY01000015">
    <property type="protein sequence ID" value="KGO91806.1"/>
    <property type="molecule type" value="Genomic_DNA"/>
</dbReference>
<accession>A0A0A2MJP4</accession>
<keyword evidence="3" id="KW-1185">Reference proteome</keyword>
<sequence length="370" mass="42388">MIKKLYFSINNLNTLFWSRIVKSTYLDAKSLTVLRILTGMFLLFFYSPGYGWIGTSPRVFFKPPFLSVAIFFDKFPGTTFFQSIDILLLLCAVFITLGIKSKLSSIAYCVISMVALSFQYSLGKIDHNILLYVMIFYMAFSGWGSSLALVPDKAVSSAAQNKCLSALAFILCFAFFTAGFNKALNWINLDFNTSGTALWVYTNYYITFRQYLLADFLKGMPFYNLKIMDYLGVAFEVSPLLFLLRSKKAWGTWLLIAALFHLTTLLFLNIAFLTHVIIYATFIDFSKAYNWIKNLLAKRIFRIITIILLGVCVSVRVYDIFKFKTSKLVFIADFYAEEILIVSLVIWILMFVLLYNNAFKSKRPIAVNSL</sequence>
<organism evidence="2 3">
    <name type="scientific">Flavobacterium subsaxonicum WB 4.1-42 = DSM 21790</name>
    <dbReference type="NCBI Taxonomy" id="1121898"/>
    <lineage>
        <taxon>Bacteria</taxon>
        <taxon>Pseudomonadati</taxon>
        <taxon>Bacteroidota</taxon>
        <taxon>Flavobacteriia</taxon>
        <taxon>Flavobacteriales</taxon>
        <taxon>Flavobacteriaceae</taxon>
        <taxon>Flavobacterium</taxon>
    </lineage>
</organism>
<feature type="transmembrane region" description="Helical" evidence="1">
    <location>
        <begin position="300"/>
        <end position="318"/>
    </location>
</feature>
<evidence type="ECO:0000313" key="3">
    <source>
        <dbReference type="Proteomes" id="UP000030111"/>
    </source>
</evidence>
<feature type="transmembrane region" description="Helical" evidence="1">
    <location>
        <begin position="163"/>
        <end position="180"/>
    </location>
</feature>
<keyword evidence="1" id="KW-0812">Transmembrane</keyword>
<feature type="transmembrane region" description="Helical" evidence="1">
    <location>
        <begin position="338"/>
        <end position="355"/>
    </location>
</feature>
<evidence type="ECO:0000256" key="1">
    <source>
        <dbReference type="SAM" id="Phobius"/>
    </source>
</evidence>
<dbReference type="Proteomes" id="UP000030111">
    <property type="component" value="Unassembled WGS sequence"/>
</dbReference>
<feature type="transmembrane region" description="Helical" evidence="1">
    <location>
        <begin position="186"/>
        <end position="206"/>
    </location>
</feature>
<keyword evidence="1" id="KW-1133">Transmembrane helix</keyword>
<reference evidence="2 3" key="1">
    <citation type="submission" date="2013-09" db="EMBL/GenBank/DDBJ databases">
        <authorList>
            <person name="Zeng Z."/>
            <person name="Chen C."/>
        </authorList>
    </citation>
    <scope>NUCLEOTIDE SEQUENCE [LARGE SCALE GENOMIC DNA]</scope>
    <source>
        <strain evidence="2 3">WB 4.1-42</strain>
    </source>
</reference>
<dbReference type="AlphaFoldDB" id="A0A0A2MJP4"/>
<feature type="transmembrane region" description="Helical" evidence="1">
    <location>
        <begin position="32"/>
        <end position="53"/>
    </location>
</feature>
<dbReference type="eggNOG" id="ENOG50314GP">
    <property type="taxonomic scope" value="Bacteria"/>
</dbReference>
<feature type="transmembrane region" description="Helical" evidence="1">
    <location>
        <begin position="250"/>
        <end position="279"/>
    </location>
</feature>
<evidence type="ECO:0000313" key="2">
    <source>
        <dbReference type="EMBL" id="KGO91806.1"/>
    </source>
</evidence>
<feature type="transmembrane region" description="Helical" evidence="1">
    <location>
        <begin position="106"/>
        <end position="123"/>
    </location>
</feature>